<dbReference type="FunFam" id="1.10.340.70:FF:000004">
    <property type="entry name" value="Retrovirus-related Pol polyprotein from transposon 297-like Protein"/>
    <property type="match status" value="1"/>
</dbReference>
<evidence type="ECO:0000259" key="2">
    <source>
        <dbReference type="PROSITE" id="PS50994"/>
    </source>
</evidence>
<dbReference type="GO" id="GO:0015074">
    <property type="term" value="P:DNA integration"/>
    <property type="evidence" value="ECO:0007669"/>
    <property type="project" value="InterPro"/>
</dbReference>
<dbReference type="Pfam" id="PF17921">
    <property type="entry name" value="Integrase_H2C2"/>
    <property type="match status" value="1"/>
</dbReference>
<dbReference type="Proteomes" id="UP000827092">
    <property type="component" value="Unassembled WGS sequence"/>
</dbReference>
<dbReference type="EMBL" id="JAFNEN010000515">
    <property type="protein sequence ID" value="KAG8181441.1"/>
    <property type="molecule type" value="Genomic_DNA"/>
</dbReference>
<gene>
    <name evidence="3" type="ORF">JTE90_015459</name>
</gene>
<protein>
    <recommendedName>
        <fullName evidence="2">Integrase catalytic domain-containing protein</fullName>
    </recommendedName>
</protein>
<dbReference type="InterPro" id="IPR001584">
    <property type="entry name" value="Integrase_cat-core"/>
</dbReference>
<dbReference type="InterPro" id="IPR041588">
    <property type="entry name" value="Integrase_H2C2"/>
</dbReference>
<dbReference type="GO" id="GO:0003676">
    <property type="term" value="F:nucleic acid binding"/>
    <property type="evidence" value="ECO:0007669"/>
    <property type="project" value="InterPro"/>
</dbReference>
<comment type="caution">
    <text evidence="3">The sequence shown here is derived from an EMBL/GenBank/DDBJ whole genome shotgun (WGS) entry which is preliminary data.</text>
</comment>
<feature type="region of interest" description="Disordered" evidence="1">
    <location>
        <begin position="190"/>
        <end position="213"/>
    </location>
</feature>
<reference evidence="3 4" key="1">
    <citation type="journal article" date="2022" name="Nat. Ecol. Evol.">
        <title>A masculinizing supergene underlies an exaggerated male reproductive morph in a spider.</title>
        <authorList>
            <person name="Hendrickx F."/>
            <person name="De Corte Z."/>
            <person name="Sonet G."/>
            <person name="Van Belleghem S.M."/>
            <person name="Kostlbacher S."/>
            <person name="Vangestel C."/>
        </authorList>
    </citation>
    <scope>NUCLEOTIDE SEQUENCE [LARGE SCALE GENOMIC DNA]</scope>
    <source>
        <strain evidence="3">W744_W776</strain>
    </source>
</reference>
<name>A0AAV6UE12_9ARAC</name>
<proteinExistence type="predicted"/>
<dbReference type="PANTHER" id="PTHR38681">
    <property type="entry name" value="RETROVIRUS-RELATED POL POLYPROTEIN FROM TRANSPOSON 412-LIKE PROTEIN-RELATED"/>
    <property type="match status" value="1"/>
</dbReference>
<dbReference type="SUPFAM" id="SSF53098">
    <property type="entry name" value="Ribonuclease H-like"/>
    <property type="match status" value="2"/>
</dbReference>
<keyword evidence="4" id="KW-1185">Reference proteome</keyword>
<dbReference type="InterPro" id="IPR036397">
    <property type="entry name" value="RNaseH_sf"/>
</dbReference>
<organism evidence="3 4">
    <name type="scientific">Oedothorax gibbosus</name>
    <dbReference type="NCBI Taxonomy" id="931172"/>
    <lineage>
        <taxon>Eukaryota</taxon>
        <taxon>Metazoa</taxon>
        <taxon>Ecdysozoa</taxon>
        <taxon>Arthropoda</taxon>
        <taxon>Chelicerata</taxon>
        <taxon>Arachnida</taxon>
        <taxon>Araneae</taxon>
        <taxon>Araneomorphae</taxon>
        <taxon>Entelegynae</taxon>
        <taxon>Araneoidea</taxon>
        <taxon>Linyphiidae</taxon>
        <taxon>Erigoninae</taxon>
        <taxon>Oedothorax</taxon>
    </lineage>
</organism>
<dbReference type="PROSITE" id="PS50994">
    <property type="entry name" value="INTEGRASE"/>
    <property type="match status" value="1"/>
</dbReference>
<dbReference type="PANTHER" id="PTHR38681:SF1">
    <property type="entry name" value="RETROVIRUS-RELATED POL POLYPROTEIN FROM TRANSPOSON 412-LIKE PROTEIN"/>
    <property type="match status" value="1"/>
</dbReference>
<dbReference type="Gene3D" id="3.30.420.10">
    <property type="entry name" value="Ribonuclease H-like superfamily/Ribonuclease H"/>
    <property type="match status" value="2"/>
</dbReference>
<dbReference type="InterPro" id="IPR012337">
    <property type="entry name" value="RNaseH-like_sf"/>
</dbReference>
<evidence type="ECO:0000313" key="3">
    <source>
        <dbReference type="EMBL" id="KAG8181441.1"/>
    </source>
</evidence>
<accession>A0AAV6UE12</accession>
<evidence type="ECO:0000256" key="1">
    <source>
        <dbReference type="SAM" id="MobiDB-lite"/>
    </source>
</evidence>
<feature type="domain" description="Integrase catalytic" evidence="2">
    <location>
        <begin position="320"/>
        <end position="392"/>
    </location>
</feature>
<sequence>MRSALYQEFCNMLGTNRHPISNGIVERFHRHLKASIKAHENSAWSEVLPVVLLIIRTAVKEDVNASCAELLYGTPLRFPSDMIENNITQASCTEPFVTYLVNNMRNTNPFASSPHSATIFYVHSSLISCSHVFVRIDRVQKPLSQPYTGPYKVISRKPEVFNIDLNEKPYTISIDCLKPAHLMPIKDEAPSVRSDLHQNSPEKSAVSRKQRTPHTITRSGEHVHFPEKLLSLTPSHTSNNNLWCDLSTSLPRPFVPEQFRRQIFEHLHNISHPGVAATTKLICKRYAWPHMKKTIKLWVQTCEQCQRSMIQRHTKAPLGTFALPNARFSQFHLDLVGPLPPSNGHIYILTMIDRFTRWPEAVPIPDMKTTTLCTAIFETLDIQVRVPNNHYN</sequence>
<evidence type="ECO:0000313" key="4">
    <source>
        <dbReference type="Proteomes" id="UP000827092"/>
    </source>
</evidence>
<dbReference type="AlphaFoldDB" id="A0AAV6UE12"/>
<dbReference type="Gene3D" id="1.10.340.70">
    <property type="match status" value="1"/>
</dbReference>